<feature type="compositionally biased region" description="Basic and acidic residues" evidence="1">
    <location>
        <begin position="92"/>
        <end position="102"/>
    </location>
</feature>
<sequence length="281" mass="32647">MLRPEHPVVNGDKERVKHNGKKPKLSFDELVGGWNDLWAHTPSHFRPYYVEYAASREPSRSMQPYVENDHFKQKDRSNVQKNKKVAKQVYRVKRDGRKDKSLDLNSINEKPIDMLSTSASNGKDEEKLAIDLPSSKSEQKKSKKTKNKKRALLPEIEARPSCPLDLSNWQKKKLQKFTAQELRKKGIAWVPKRSIQTQSKDDVQAKDAAQLKEKRKFERQPPKLKFTPNHQNYWSLPHPFALQMPSVPISWNLSLDMFGYPSRTYFDPWVLCGSLYCDDPG</sequence>
<feature type="compositionally biased region" description="Basic and acidic residues" evidence="1">
    <location>
        <begin position="1"/>
        <end position="17"/>
    </location>
</feature>
<reference evidence="2" key="1">
    <citation type="journal article" date="2012" name="Nat. Biotechnol.">
        <title>Reference genome sequence of the model plant Setaria.</title>
        <authorList>
            <person name="Bennetzen J.L."/>
            <person name="Schmutz J."/>
            <person name="Wang H."/>
            <person name="Percifield R."/>
            <person name="Hawkins J."/>
            <person name="Pontaroli A.C."/>
            <person name="Estep M."/>
            <person name="Feng L."/>
            <person name="Vaughn J.N."/>
            <person name="Grimwood J."/>
            <person name="Jenkins J."/>
            <person name="Barry K."/>
            <person name="Lindquist E."/>
            <person name="Hellsten U."/>
            <person name="Deshpande S."/>
            <person name="Wang X."/>
            <person name="Wu X."/>
            <person name="Mitros T."/>
            <person name="Triplett J."/>
            <person name="Yang X."/>
            <person name="Ye C.Y."/>
            <person name="Mauro-Herrera M."/>
            <person name="Wang L."/>
            <person name="Li P."/>
            <person name="Sharma M."/>
            <person name="Sharma R."/>
            <person name="Ronald P.C."/>
            <person name="Panaud O."/>
            <person name="Kellogg E.A."/>
            <person name="Brutnell T.P."/>
            <person name="Doust A.N."/>
            <person name="Tuskan G.A."/>
            <person name="Rokhsar D."/>
            <person name="Devos K.M."/>
        </authorList>
    </citation>
    <scope>NUCLEOTIDE SEQUENCE [LARGE SCALE GENOMIC DNA]</scope>
    <source>
        <strain evidence="2">Yugu1</strain>
    </source>
</reference>
<proteinExistence type="predicted"/>
<feature type="compositionally biased region" description="Basic residues" evidence="1">
    <location>
        <begin position="81"/>
        <end position="91"/>
    </location>
</feature>
<protein>
    <submittedName>
        <fullName evidence="2">Uncharacterized protein</fullName>
    </submittedName>
</protein>
<feature type="region of interest" description="Disordered" evidence="1">
    <location>
        <begin position="1"/>
        <end position="21"/>
    </location>
</feature>
<organism evidence="2">
    <name type="scientific">Setaria italica</name>
    <name type="common">Foxtail millet</name>
    <name type="synonym">Panicum italicum</name>
    <dbReference type="NCBI Taxonomy" id="4555"/>
    <lineage>
        <taxon>Eukaryota</taxon>
        <taxon>Viridiplantae</taxon>
        <taxon>Streptophyta</taxon>
        <taxon>Embryophyta</taxon>
        <taxon>Tracheophyta</taxon>
        <taxon>Spermatophyta</taxon>
        <taxon>Magnoliopsida</taxon>
        <taxon>Liliopsida</taxon>
        <taxon>Poales</taxon>
        <taxon>Poaceae</taxon>
        <taxon>PACMAD clade</taxon>
        <taxon>Panicoideae</taxon>
        <taxon>Panicodae</taxon>
        <taxon>Paniceae</taxon>
        <taxon>Cenchrinae</taxon>
        <taxon>Setaria</taxon>
    </lineage>
</organism>
<feature type="compositionally biased region" description="Basic residues" evidence="1">
    <location>
        <begin position="141"/>
        <end position="151"/>
    </location>
</feature>
<gene>
    <name evidence="2" type="ORF">SETIT_3G310400v2</name>
</gene>
<dbReference type="AlphaFoldDB" id="A0A368QKR7"/>
<dbReference type="EMBL" id="CM003530">
    <property type="protein sequence ID" value="RCV18556.1"/>
    <property type="molecule type" value="Genomic_DNA"/>
</dbReference>
<feature type="region of interest" description="Disordered" evidence="1">
    <location>
        <begin position="70"/>
        <end position="151"/>
    </location>
</feature>
<name>A0A368QKR7_SETIT</name>
<accession>A0A368QKR7</accession>
<reference evidence="2" key="2">
    <citation type="submission" date="2015-07" db="EMBL/GenBank/DDBJ databases">
        <authorList>
            <person name="Noorani M."/>
        </authorList>
    </citation>
    <scope>NUCLEOTIDE SEQUENCE</scope>
    <source>
        <strain evidence="2">Yugu1</strain>
    </source>
</reference>
<evidence type="ECO:0000313" key="2">
    <source>
        <dbReference type="EMBL" id="RCV18556.1"/>
    </source>
</evidence>
<dbReference type="OrthoDB" id="10616384at2759"/>
<evidence type="ECO:0000256" key="1">
    <source>
        <dbReference type="SAM" id="MobiDB-lite"/>
    </source>
</evidence>